<keyword evidence="3" id="KW-1185">Reference proteome</keyword>
<feature type="compositionally biased region" description="Low complexity" evidence="1">
    <location>
        <begin position="97"/>
        <end position="119"/>
    </location>
</feature>
<evidence type="ECO:0000313" key="3">
    <source>
        <dbReference type="Proteomes" id="UP000299102"/>
    </source>
</evidence>
<reference evidence="2 3" key="1">
    <citation type="journal article" date="2019" name="Commun. Biol.">
        <title>The bagworm genome reveals a unique fibroin gene that provides high tensile strength.</title>
        <authorList>
            <person name="Kono N."/>
            <person name="Nakamura H."/>
            <person name="Ohtoshi R."/>
            <person name="Tomita M."/>
            <person name="Numata K."/>
            <person name="Arakawa K."/>
        </authorList>
    </citation>
    <scope>NUCLEOTIDE SEQUENCE [LARGE SCALE GENOMIC DNA]</scope>
</reference>
<feature type="region of interest" description="Disordered" evidence="1">
    <location>
        <begin position="93"/>
        <end position="137"/>
    </location>
</feature>
<proteinExistence type="predicted"/>
<dbReference type="AlphaFoldDB" id="A0A4C1V1Y9"/>
<gene>
    <name evidence="2" type="ORF">EVAR_80870_1</name>
</gene>
<accession>A0A4C1V1Y9</accession>
<organism evidence="2 3">
    <name type="scientific">Eumeta variegata</name>
    <name type="common">Bagworm moth</name>
    <name type="synonym">Eumeta japonica</name>
    <dbReference type="NCBI Taxonomy" id="151549"/>
    <lineage>
        <taxon>Eukaryota</taxon>
        <taxon>Metazoa</taxon>
        <taxon>Ecdysozoa</taxon>
        <taxon>Arthropoda</taxon>
        <taxon>Hexapoda</taxon>
        <taxon>Insecta</taxon>
        <taxon>Pterygota</taxon>
        <taxon>Neoptera</taxon>
        <taxon>Endopterygota</taxon>
        <taxon>Lepidoptera</taxon>
        <taxon>Glossata</taxon>
        <taxon>Ditrysia</taxon>
        <taxon>Tineoidea</taxon>
        <taxon>Psychidae</taxon>
        <taxon>Oiketicinae</taxon>
        <taxon>Eumeta</taxon>
    </lineage>
</organism>
<name>A0A4C1V1Y9_EUMVA</name>
<protein>
    <submittedName>
        <fullName evidence="2">Uncharacterized protein</fullName>
    </submittedName>
</protein>
<evidence type="ECO:0000313" key="2">
    <source>
        <dbReference type="EMBL" id="GBP32104.1"/>
    </source>
</evidence>
<sequence>MSSRISERLPKSLQRQRACALHGVFISETVTAQSGLPSSSENYYALHRRCGGFVKPLKYVEIHQIAGRRGRARSVGQKDESRLHAFGFLSSARNSTPRASSRSLSAASSRRAPSGPLAPTRARSLPFPPLPVTSERHSCPLDTISLTRRRASAHASQRLVLKEDVKNESGKGYVEAVWRGRARRETKSTQPKCIRVGEGHPRRTRADQIGVTGGSNLKRQKAVSSRGTVNGTDQLTNVAGKTYTGRLVSATAKCSHRDCDRIGIGATVGRTGAHSLCIILPNGTTNDPTFVRGAAEGVWARVTSAPAPARPHLTFAQLHRLAANPQCRGRSLAAFNA</sequence>
<dbReference type="EMBL" id="BGZK01000255">
    <property type="protein sequence ID" value="GBP32104.1"/>
    <property type="molecule type" value="Genomic_DNA"/>
</dbReference>
<evidence type="ECO:0000256" key="1">
    <source>
        <dbReference type="SAM" id="MobiDB-lite"/>
    </source>
</evidence>
<dbReference type="Proteomes" id="UP000299102">
    <property type="component" value="Unassembled WGS sequence"/>
</dbReference>
<comment type="caution">
    <text evidence="2">The sequence shown here is derived from an EMBL/GenBank/DDBJ whole genome shotgun (WGS) entry which is preliminary data.</text>
</comment>